<dbReference type="InterPro" id="IPR001537">
    <property type="entry name" value="SpoU_MeTrfase"/>
</dbReference>
<feature type="domain" description="RNA 2-O ribose methyltransferase substrate binding" evidence="11">
    <location>
        <begin position="130"/>
        <end position="212"/>
    </location>
</feature>
<dbReference type="SUPFAM" id="SSF55315">
    <property type="entry name" value="L30e-like"/>
    <property type="match status" value="1"/>
</dbReference>
<dbReference type="InterPro" id="IPR029026">
    <property type="entry name" value="tRNA_m1G_MTases_N"/>
</dbReference>
<sequence length="466" mass="50985">MSVPSTLAGARICRQILAPKISVRHASLTSAIERGIRKSRSLESSTSPSDSSSGRGFRPNRSSLRSGKPEHSDRNTRSESSEGPRPFKIRPRKNRRGPRTHKFSDEAPEHVKTFVKCPESMPLTHPASEFIYGTNAVEAALRCSRRKLYKLYIYQGADELLGFQKIALRKLALVKGVPVKMAFGEWDRLLDKVCEGRPHNGCVLEASPLPLLPVRSFHGVADPPDDFFRMELAPQSREEAAVNGTNNRIPILRSSQWKQNRYPVALLLDGILDPGNLGAIVRSAYYLGIDAVLFAGRNSAPLSPVAIKSSAGAAENMTLLKVNNEVEFIKQSKANGWRFYAADAPGLGTTYVDPHPSNDSNDHTASPLTQSPSVLMLGSEGTGLSNHIKNHADAIVSIPWVRNPVPGVASDPARVDSLNVSVAAALLMEKFLLVPVEISSAIPRMPQEKIDKQRERNGNKQEKGSK</sequence>
<dbReference type="SUPFAM" id="SSF75217">
    <property type="entry name" value="alpha/beta knot"/>
    <property type="match status" value="1"/>
</dbReference>
<feature type="compositionally biased region" description="Basic residues" evidence="10">
    <location>
        <begin position="87"/>
        <end position="101"/>
    </location>
</feature>
<evidence type="ECO:0000256" key="9">
    <source>
        <dbReference type="ARBA" id="ARBA00034881"/>
    </source>
</evidence>
<dbReference type="AlphaFoldDB" id="A0A507R0U1"/>
<proteinExistence type="inferred from homology"/>
<evidence type="ECO:0000256" key="7">
    <source>
        <dbReference type="ARBA" id="ARBA00022946"/>
    </source>
</evidence>
<evidence type="ECO:0000256" key="8">
    <source>
        <dbReference type="ARBA" id="ARBA00023128"/>
    </source>
</evidence>
<comment type="similarity">
    <text evidence="2">Belongs to the class IV-like SAM-binding methyltransferase superfamily. RNA methyltransferase TrmH family.</text>
</comment>
<dbReference type="Pfam" id="PF00588">
    <property type="entry name" value="SpoU_methylase"/>
    <property type="match status" value="1"/>
</dbReference>
<dbReference type="InterPro" id="IPR047261">
    <property type="entry name" value="MRM1_MeTrfase_dom"/>
</dbReference>
<keyword evidence="6" id="KW-0949">S-adenosyl-L-methionine</keyword>
<name>A0A507R0U1_MONPU</name>
<keyword evidence="13" id="KW-1185">Reference proteome</keyword>
<feature type="compositionally biased region" description="Basic and acidic residues" evidence="10">
    <location>
        <begin position="67"/>
        <end position="82"/>
    </location>
</feature>
<dbReference type="Gene3D" id="3.40.1280.10">
    <property type="match status" value="1"/>
</dbReference>
<evidence type="ECO:0000256" key="1">
    <source>
        <dbReference type="ARBA" id="ARBA00004173"/>
    </source>
</evidence>
<keyword evidence="4" id="KW-0489">Methyltransferase</keyword>
<keyword evidence="8" id="KW-0496">Mitochondrion</keyword>
<evidence type="ECO:0000256" key="4">
    <source>
        <dbReference type="ARBA" id="ARBA00022603"/>
    </source>
</evidence>
<keyword evidence="3" id="KW-0698">rRNA processing</keyword>
<keyword evidence="7" id="KW-0809">Transit peptide</keyword>
<evidence type="ECO:0000256" key="10">
    <source>
        <dbReference type="SAM" id="MobiDB-lite"/>
    </source>
</evidence>
<evidence type="ECO:0000313" key="13">
    <source>
        <dbReference type="Proteomes" id="UP000319663"/>
    </source>
</evidence>
<dbReference type="Proteomes" id="UP000319663">
    <property type="component" value="Unassembled WGS sequence"/>
</dbReference>
<dbReference type="InterPro" id="IPR029028">
    <property type="entry name" value="Alpha/beta_knot_MTases"/>
</dbReference>
<comment type="subcellular location">
    <subcellularLocation>
        <location evidence="1">Mitochondrion</location>
    </subcellularLocation>
</comment>
<evidence type="ECO:0000256" key="2">
    <source>
        <dbReference type="ARBA" id="ARBA00007228"/>
    </source>
</evidence>
<dbReference type="SMART" id="SM00967">
    <property type="entry name" value="SpoU_sub_bind"/>
    <property type="match status" value="1"/>
</dbReference>
<gene>
    <name evidence="12" type="ORF">MPDQ_001194</name>
</gene>
<dbReference type="FunFam" id="3.30.1330.30:FF:000035">
    <property type="entry name" value="TrmH family RNA methyltransferase"/>
    <property type="match status" value="1"/>
</dbReference>
<evidence type="ECO:0000313" key="12">
    <source>
        <dbReference type="EMBL" id="TQB75992.1"/>
    </source>
</evidence>
<dbReference type="InterPro" id="IPR013123">
    <property type="entry name" value="SpoU_subst-bd"/>
</dbReference>
<dbReference type="PANTHER" id="PTHR46103">
    <property type="entry name" value="RRNA METHYLTRANSFERASE 1, MITOCHONDRIAL"/>
    <property type="match status" value="1"/>
</dbReference>
<dbReference type="OrthoDB" id="270651at2759"/>
<comment type="caution">
    <text evidence="12">The sequence shown here is derived from an EMBL/GenBank/DDBJ whole genome shotgun (WGS) entry which is preliminary data.</text>
</comment>
<evidence type="ECO:0000256" key="6">
    <source>
        <dbReference type="ARBA" id="ARBA00022691"/>
    </source>
</evidence>
<feature type="region of interest" description="Disordered" evidence="10">
    <location>
        <begin position="37"/>
        <end position="107"/>
    </location>
</feature>
<accession>A0A507R0U1</accession>
<feature type="compositionally biased region" description="Polar residues" evidence="10">
    <location>
        <begin position="357"/>
        <end position="373"/>
    </location>
</feature>
<dbReference type="GO" id="GO:0016435">
    <property type="term" value="F:rRNA (guanine) methyltransferase activity"/>
    <property type="evidence" value="ECO:0007669"/>
    <property type="project" value="TreeGrafter"/>
</dbReference>
<evidence type="ECO:0000256" key="3">
    <source>
        <dbReference type="ARBA" id="ARBA00022552"/>
    </source>
</evidence>
<feature type="compositionally biased region" description="Low complexity" evidence="10">
    <location>
        <begin position="42"/>
        <end position="53"/>
    </location>
</feature>
<reference evidence="12 13" key="1">
    <citation type="submission" date="2019-06" db="EMBL/GenBank/DDBJ databases">
        <title>Wine fermentation using esterase from Monascus purpureus.</title>
        <authorList>
            <person name="Geng C."/>
            <person name="Zhang Y."/>
        </authorList>
    </citation>
    <scope>NUCLEOTIDE SEQUENCE [LARGE SCALE GENOMIC DNA]</scope>
    <source>
        <strain evidence="12">HQ1</strain>
    </source>
</reference>
<dbReference type="InterPro" id="IPR047182">
    <property type="entry name" value="MRM1"/>
</dbReference>
<dbReference type="Gene3D" id="3.30.1330.30">
    <property type="match status" value="1"/>
</dbReference>
<feature type="region of interest" description="Disordered" evidence="10">
    <location>
        <begin position="352"/>
        <end position="373"/>
    </location>
</feature>
<dbReference type="EMBL" id="VIFY01000013">
    <property type="protein sequence ID" value="TQB75992.1"/>
    <property type="molecule type" value="Genomic_DNA"/>
</dbReference>
<evidence type="ECO:0000259" key="11">
    <source>
        <dbReference type="SMART" id="SM00967"/>
    </source>
</evidence>
<organism evidence="12 13">
    <name type="scientific">Monascus purpureus</name>
    <name type="common">Red mold</name>
    <name type="synonym">Monascus anka</name>
    <dbReference type="NCBI Taxonomy" id="5098"/>
    <lineage>
        <taxon>Eukaryota</taxon>
        <taxon>Fungi</taxon>
        <taxon>Dikarya</taxon>
        <taxon>Ascomycota</taxon>
        <taxon>Pezizomycotina</taxon>
        <taxon>Eurotiomycetes</taxon>
        <taxon>Eurotiomycetidae</taxon>
        <taxon>Eurotiales</taxon>
        <taxon>Aspergillaceae</taxon>
        <taxon>Monascus</taxon>
    </lineage>
</organism>
<feature type="region of interest" description="Disordered" evidence="10">
    <location>
        <begin position="445"/>
        <end position="466"/>
    </location>
</feature>
<keyword evidence="5" id="KW-0808">Transferase</keyword>
<dbReference type="PANTHER" id="PTHR46103:SF1">
    <property type="entry name" value="RRNA METHYLTRANSFERASE 1, MITOCHONDRIAL"/>
    <property type="match status" value="1"/>
</dbReference>
<protein>
    <recommendedName>
        <fullName evidence="9">rRNA methyltransferase 1, mitochondrial</fullName>
    </recommendedName>
</protein>
<feature type="compositionally biased region" description="Basic and acidic residues" evidence="10">
    <location>
        <begin position="446"/>
        <end position="466"/>
    </location>
</feature>
<dbReference type="CDD" id="cd18105">
    <property type="entry name" value="SpoU-like_MRM1"/>
    <property type="match status" value="1"/>
</dbReference>
<evidence type="ECO:0000256" key="5">
    <source>
        <dbReference type="ARBA" id="ARBA00022679"/>
    </source>
</evidence>
<dbReference type="Pfam" id="PF08032">
    <property type="entry name" value="SpoU_sub_bind"/>
    <property type="match status" value="1"/>
</dbReference>
<dbReference type="GO" id="GO:0003723">
    <property type="term" value="F:RNA binding"/>
    <property type="evidence" value="ECO:0007669"/>
    <property type="project" value="InterPro"/>
</dbReference>
<dbReference type="GO" id="GO:0005739">
    <property type="term" value="C:mitochondrion"/>
    <property type="evidence" value="ECO:0007669"/>
    <property type="project" value="UniProtKB-SubCell"/>
</dbReference>
<dbReference type="InterPro" id="IPR029064">
    <property type="entry name" value="Ribosomal_eL30-like_sf"/>
</dbReference>
<dbReference type="STRING" id="5098.A0A507R0U1"/>